<feature type="region of interest" description="Disordered" evidence="2">
    <location>
        <begin position="1279"/>
        <end position="1299"/>
    </location>
</feature>
<feature type="compositionally biased region" description="Polar residues" evidence="2">
    <location>
        <begin position="96"/>
        <end position="106"/>
    </location>
</feature>
<dbReference type="PANTHER" id="PTHR15721">
    <property type="entry name" value="KIAA0586 PROTEIN"/>
    <property type="match status" value="1"/>
</dbReference>
<feature type="region of interest" description="Disordered" evidence="2">
    <location>
        <begin position="1057"/>
        <end position="1093"/>
    </location>
</feature>
<dbReference type="EMBL" id="VWZE01013017">
    <property type="protein sequence ID" value="NXF91472.1"/>
    <property type="molecule type" value="Genomic_DNA"/>
</dbReference>
<feature type="compositionally biased region" description="Basic and acidic residues" evidence="2">
    <location>
        <begin position="380"/>
        <end position="393"/>
    </location>
</feature>
<protein>
    <submittedName>
        <fullName evidence="3">TALD3 protein</fullName>
    </submittedName>
</protein>
<feature type="region of interest" description="Disordered" evidence="2">
    <location>
        <begin position="1431"/>
        <end position="1477"/>
    </location>
</feature>
<dbReference type="PANTHER" id="PTHR15721:SF2">
    <property type="entry name" value="PROTEIN TALPID3"/>
    <property type="match status" value="1"/>
</dbReference>
<sequence length="1477" mass="162145">MELESNSSLSQDSTASLTAGDVLIHSTGVHREKPIEAVAAAGSRMKKAKITVKKLRDVVSPCQAADAASTGKGTPCIPPTLSATRTPCREVPPDNPRSTTSGSSTKGHPEHLASAENSQMEYPGEAVVQEDPSLLIEDSRRPEDDVFISQYATDQEEALKPVLKQKTQHAPVPKKVKFLGSAHTEKKESAGPDTRSACSEADSATTIAAATAAAIATTAPLLKVQSDLEAKVNSVSALIHKLQETDRHLQSVAEQQTTKMTKDEKPHCHERVHELEKQMNAFMVQRIQHLEKLQEQQMKIQSHLISSAVNPGGLQQISVPFSSVVAKQHEKPEQQLPMDRMPWCQRDLFPTSAQGERRLRERVLSSQEMPLKQTESSEETALKSEKTSWHSERDRHIALHTERFPALQSSSHNGSSVEKTVKKADDLLEDLGRLRKEMHNMLQEANTWKSDMNDLFKLKKPTAASDLPEHQQLNKPSILQSVQVPTSILSDAERILRGVKDNKKILEENLDAVIRAKDGDAMYAFINALTANRGVLEEVRIRKTVDEWIKAISEEIQAEMARNDSEQVNYDQKVPWIKRAQNIKAMKSNREIQEKNKKIQGCSTKKSLSAAKSLQKQAEDNTSKHKFRTYFSSERLQRKEERATGPVSRSAVAQNEDYLCQIYGKPIYQGHRSTLKKAPYLRFNSPSPKSKVQRPKVIECVRGTKVKSARTQTCSHTQKVVTSPRKQPPLYPLAQENQYLFSPSQDVPTVSGPLEGHLIPMAIPLGQTQISDTSLHPAGVVTGKPHPVTVTTSLPQVPPKPLVEVKKPNIAVIEMRSEKKDPPQLSVQVLPNVDIDSVSSDGGSVNHILPHSEPACTPVNAVIQTPEDLHSEEEDTKFPGNNFIDVTDVMQDQEEERDEIPEFYEPLLELHGQFKVASPKYNGPLFPPVASTPQQSSDVLDELIQRRETIENKLINWVEQEIMAKIISGMCPVQKETVPCVSTSESEDSETVTSDIVEFAGGRGFQLFINAGLPVDSDMISHLVNEALSETIATMIGSRQAEKAAPATNLLPSTTITVDSHVPTPLPTPQATPPQTPPSEKELPPVKTPESSLSLTEMSGDVQEHEKITETGVKIPAATTCVGTPVVTPVNTPPGTATPSPPLSECISKDAKMESPKLPNPWDDAELPLEEEKPSPEELYHPKAVEMSVANDEEPQALILLPQQASPRVLESLPDDPQVPPASSEQSTQDSSLTLTETETEDRPISEGEVLFSYGQVLAEGEGELSLPNHAESLTSTLQDTNEMDYDPPSEGQVVRRPDKGFHRDPVLALLAKINQAPVTAQEGTYHLEDSDGSAGELSEGQRPRLSRAEERLLVGHSVYMHHPTARTSENRPHQAFRSLSPGQLGQTAEVLGDADASHGPMLMTELESQPVSNPVVQSAQLSCSVTSVSEDLSQEESQGAAEVEAVRPRVIHVRSKSGGTQQEGKSVPVRKHNSFS</sequence>
<dbReference type="Proteomes" id="UP000583613">
    <property type="component" value="Unassembled WGS sequence"/>
</dbReference>
<feature type="compositionally biased region" description="Basic and acidic residues" evidence="2">
    <location>
        <begin position="1170"/>
        <end position="1184"/>
    </location>
</feature>
<dbReference type="OrthoDB" id="10057439at2759"/>
<keyword evidence="4" id="KW-1185">Reference proteome</keyword>
<feature type="region of interest" description="Disordered" evidence="2">
    <location>
        <begin position="354"/>
        <end position="393"/>
    </location>
</feature>
<dbReference type="GO" id="GO:0007224">
    <property type="term" value="P:smoothened signaling pathway"/>
    <property type="evidence" value="ECO:0007669"/>
    <property type="project" value="InterPro"/>
</dbReference>
<feature type="coiled-coil region" evidence="1">
    <location>
        <begin position="489"/>
        <end position="516"/>
    </location>
</feature>
<keyword evidence="1" id="KW-0175">Coiled coil</keyword>
<organism evidence="3 4">
    <name type="scientific">Eubucco bourcierii</name>
    <name type="common">red-headed barbet</name>
    <dbReference type="NCBI Taxonomy" id="91767"/>
    <lineage>
        <taxon>Eukaryota</taxon>
        <taxon>Metazoa</taxon>
        <taxon>Chordata</taxon>
        <taxon>Craniata</taxon>
        <taxon>Vertebrata</taxon>
        <taxon>Euteleostomi</taxon>
        <taxon>Archelosauria</taxon>
        <taxon>Archosauria</taxon>
        <taxon>Dinosauria</taxon>
        <taxon>Saurischia</taxon>
        <taxon>Theropoda</taxon>
        <taxon>Coelurosauria</taxon>
        <taxon>Aves</taxon>
        <taxon>Neognathae</taxon>
        <taxon>Neoaves</taxon>
        <taxon>Telluraves</taxon>
        <taxon>Coraciimorphae</taxon>
        <taxon>Piciformes</taxon>
        <taxon>Ramphastidae</taxon>
        <taxon>Eubucco</taxon>
    </lineage>
</organism>
<proteinExistence type="predicted"/>
<feature type="non-terminal residue" evidence="3">
    <location>
        <position position="1477"/>
    </location>
</feature>
<dbReference type="GO" id="GO:0005814">
    <property type="term" value="C:centriole"/>
    <property type="evidence" value="ECO:0007669"/>
    <property type="project" value="TreeGrafter"/>
</dbReference>
<evidence type="ECO:0000313" key="3">
    <source>
        <dbReference type="EMBL" id="NXF91472.1"/>
    </source>
</evidence>
<feature type="region of interest" description="Disordered" evidence="2">
    <location>
        <begin position="64"/>
        <end position="111"/>
    </location>
</feature>
<name>A0A7K8XKE5_9PICI</name>
<feature type="region of interest" description="Disordered" evidence="2">
    <location>
        <begin position="1151"/>
        <end position="1249"/>
    </location>
</feature>
<evidence type="ECO:0000313" key="4">
    <source>
        <dbReference type="Proteomes" id="UP000583613"/>
    </source>
</evidence>
<feature type="non-terminal residue" evidence="3">
    <location>
        <position position="1"/>
    </location>
</feature>
<gene>
    <name evidence="3" type="primary">Talpid3</name>
    <name evidence="3" type="ORF">EUBBOU_R09426</name>
</gene>
<feature type="coiled-coil region" evidence="1">
    <location>
        <begin position="417"/>
        <end position="444"/>
    </location>
</feature>
<dbReference type="InterPro" id="IPR029246">
    <property type="entry name" value="TALPID3"/>
</dbReference>
<feature type="compositionally biased region" description="Low complexity" evidence="2">
    <location>
        <begin position="1223"/>
        <end position="1237"/>
    </location>
</feature>
<dbReference type="Pfam" id="PF15324">
    <property type="entry name" value="TALPID3"/>
    <property type="match status" value="2"/>
</dbReference>
<comment type="caution">
    <text evidence="3">The sequence shown here is derived from an EMBL/GenBank/DDBJ whole genome shotgun (WGS) entry which is preliminary data.</text>
</comment>
<dbReference type="GO" id="GO:0036064">
    <property type="term" value="C:ciliary basal body"/>
    <property type="evidence" value="ECO:0007669"/>
    <property type="project" value="TreeGrafter"/>
</dbReference>
<reference evidence="3 4" key="1">
    <citation type="submission" date="2019-09" db="EMBL/GenBank/DDBJ databases">
        <title>Bird 10,000 Genomes (B10K) Project - Family phase.</title>
        <authorList>
            <person name="Zhang G."/>
        </authorList>
    </citation>
    <scope>NUCLEOTIDE SEQUENCE [LARGE SCALE GENOMIC DNA]</scope>
    <source>
        <strain evidence="3">B10K-DU-001-04</strain>
        <tissue evidence="3">Muscle</tissue>
    </source>
</reference>
<accession>A0A7K8XKE5</accession>
<evidence type="ECO:0000256" key="2">
    <source>
        <dbReference type="SAM" id="MobiDB-lite"/>
    </source>
</evidence>
<evidence type="ECO:0000256" key="1">
    <source>
        <dbReference type="SAM" id="Coils"/>
    </source>
</evidence>
<feature type="compositionally biased region" description="Pro residues" evidence="2">
    <location>
        <begin position="1064"/>
        <end position="1077"/>
    </location>
</feature>